<evidence type="ECO:0000256" key="6">
    <source>
        <dbReference type="ARBA" id="ARBA00022801"/>
    </source>
</evidence>
<dbReference type="GO" id="GO:0003964">
    <property type="term" value="F:RNA-directed DNA polymerase activity"/>
    <property type="evidence" value="ECO:0007669"/>
    <property type="project" value="UniProtKB-KW"/>
</dbReference>
<comment type="caution">
    <text evidence="10">The sequence shown here is derived from an EMBL/GenBank/DDBJ whole genome shotgun (WGS) entry which is preliminary data.</text>
</comment>
<dbReference type="Pfam" id="PF13975">
    <property type="entry name" value="gag-asp_proteas"/>
    <property type="match status" value="1"/>
</dbReference>
<evidence type="ECO:0000259" key="8">
    <source>
        <dbReference type="PROSITE" id="PS50878"/>
    </source>
</evidence>
<keyword evidence="7" id="KW-0695">RNA-directed DNA polymerase</keyword>
<dbReference type="FunFam" id="3.30.70.270:FF:000020">
    <property type="entry name" value="Transposon Tf2-6 polyprotein-like Protein"/>
    <property type="match status" value="1"/>
</dbReference>
<dbReference type="Gene3D" id="1.10.340.70">
    <property type="match status" value="1"/>
</dbReference>
<accession>A0A1X0QKI8</accession>
<dbReference type="GO" id="GO:0003676">
    <property type="term" value="F:nucleic acid binding"/>
    <property type="evidence" value="ECO:0007669"/>
    <property type="project" value="InterPro"/>
</dbReference>
<dbReference type="PANTHER" id="PTHR37984:SF5">
    <property type="entry name" value="PROTEIN NYNRIN-LIKE"/>
    <property type="match status" value="1"/>
</dbReference>
<dbReference type="VEuPathDB" id="MicrosporidiaDB:A0H76_1662"/>
<dbReference type="VEuPathDB" id="MicrosporidiaDB:HERIO_2075"/>
<dbReference type="SUPFAM" id="SSF50630">
    <property type="entry name" value="Acid proteases"/>
    <property type="match status" value="1"/>
</dbReference>
<gene>
    <name evidence="10" type="primary">TF29</name>
    <name evidence="10" type="ORF">A0H76_1662</name>
</gene>
<evidence type="ECO:0000313" key="11">
    <source>
        <dbReference type="Proteomes" id="UP000192501"/>
    </source>
</evidence>
<dbReference type="Gene3D" id="3.30.70.270">
    <property type="match status" value="2"/>
</dbReference>
<dbReference type="Pfam" id="PF00078">
    <property type="entry name" value="RVT_1"/>
    <property type="match status" value="1"/>
</dbReference>
<dbReference type="InterPro" id="IPR041373">
    <property type="entry name" value="RT_RNaseH"/>
</dbReference>
<evidence type="ECO:0000313" key="10">
    <source>
        <dbReference type="EMBL" id="ORE00292.1"/>
    </source>
</evidence>
<dbReference type="Proteomes" id="UP000192501">
    <property type="component" value="Unassembled WGS sequence"/>
</dbReference>
<evidence type="ECO:0000256" key="1">
    <source>
        <dbReference type="ARBA" id="ARBA00012493"/>
    </source>
</evidence>
<dbReference type="GO" id="GO:0004519">
    <property type="term" value="F:endonuclease activity"/>
    <property type="evidence" value="ECO:0007669"/>
    <property type="project" value="UniProtKB-KW"/>
</dbReference>
<dbReference type="EMBL" id="LTAI01000039">
    <property type="protein sequence ID" value="ORE00292.1"/>
    <property type="molecule type" value="Genomic_DNA"/>
</dbReference>
<protein>
    <recommendedName>
        <fullName evidence="1">RNA-directed DNA polymerase</fullName>
        <ecNumber evidence="1">2.7.7.49</ecNumber>
    </recommendedName>
</protein>
<dbReference type="Gene3D" id="3.30.420.10">
    <property type="entry name" value="Ribonuclease H-like superfamily/Ribonuclease H"/>
    <property type="match status" value="1"/>
</dbReference>
<keyword evidence="2" id="KW-0808">Transferase</keyword>
<sequence length="1154" mass="134067">MLEADVLLIQQDNYYLIEDYYTALTKAVKPICYIRSLNNTQSTNLINDYFMRNLSLQTKLELSKLKINSTNEAINFIKQQESMIIFDYNNKKLITPKEPNKPKQEINNNKKKYRCAYHKMNGHTTEECEKLKKIRAKELHSKPEQPQDKRNTDNSKTYSFKEIRPKIDPITLQGRIHEHIILILLDTGSQKSYISKTNLDKLGLPVKTIEPVKTETADKREVVINTSTTFDLQFINIPNSTYTLTTYILPTTGVDMILGTDLLVNFNAVLDYQNCIVKLDNHEIEMLPSYLNDSTNNPDQIILEKSKIYVTSTDITTNNLIPESVKQLLLSTLNTNPILGNIKITKHKICLTSQKRFKIVTYKVPYAIQESTNLELQRLIQLGVIRKSESDYISPAFVSVKSTGKIRLIVDFRELNKLTEKIPYPIPSMNDLLITFKNSKYYTTLDLNMGYYQIEMEQNSIKYTSFILNGEQYEFTRMPFGLQNAPMTFQKAMNRLLSHLQYIKVYLDDIIIYSKTLEEHHIHITEVINILTKNQVSVNFNKSKFYQTEIKYLGHIISENGIKPDISKVTELTNIKQPRSRKDLQRLLGFINWFRNFIPNLSQNLKPITDKLKQSNFKWIKKDQEITQNITNQINHATLLNYPNFDKDFTLQCDASDTGIGSILTQENKTIGYFSAKLSNSQTNYTIMEKEAYAIIRSLEHFKYIIFGNKVHIKTDNANIIFDKFKDSKRILRWKYLLNEYDYQLTHLEGKANICADFLSRLYTISILPKLPHHLLKEKDVINTSSNLRVKNLEEKIQIPNSNTNLFIKNLHEELGHPGATKLYETIKRYYTHPQLSTITKQVCSRCILCQKHKITNTSKVNYQSFHYATEFNQKLCSDIFGPIKTFEFKTPFKATNFYIITIIDVYSRLVQIEATKLITSNEIIKSLSNWIKNYGSPENFLSDRGRQYTSTTFQNYCKSQCINLNFTTGYSPQSNGISERINQTIANLLRIYKDKDINTILDKIRLNLNHTTHSTTGLTPFEILNHFSPIDPIKRNLSNFIKKEKILHKVKETRSKDLTNQSQNQLVIKAGDEILLKNQTPNKLSKGYDGPYTVREVNEPEHKALIEFNNKTTWESLRNIKKFIKQGEDVTSSTNTHETVCDLFHTKHKNNLT</sequence>
<dbReference type="SUPFAM" id="SSF56672">
    <property type="entry name" value="DNA/RNA polymerases"/>
    <property type="match status" value="1"/>
</dbReference>
<dbReference type="CDD" id="cd00303">
    <property type="entry name" value="retropepsin_like"/>
    <property type="match status" value="1"/>
</dbReference>
<evidence type="ECO:0000256" key="5">
    <source>
        <dbReference type="ARBA" id="ARBA00022759"/>
    </source>
</evidence>
<dbReference type="Pfam" id="PF17917">
    <property type="entry name" value="RT_RNaseH"/>
    <property type="match status" value="1"/>
</dbReference>
<keyword evidence="4" id="KW-0540">Nuclease</keyword>
<dbReference type="PANTHER" id="PTHR37984">
    <property type="entry name" value="PROTEIN CBG26694"/>
    <property type="match status" value="1"/>
</dbReference>
<dbReference type="InterPro" id="IPR012337">
    <property type="entry name" value="RNaseH-like_sf"/>
</dbReference>
<dbReference type="CDD" id="cd01647">
    <property type="entry name" value="RT_LTR"/>
    <property type="match status" value="1"/>
</dbReference>
<dbReference type="InterPro" id="IPR001584">
    <property type="entry name" value="Integrase_cat-core"/>
</dbReference>
<feature type="domain" description="Integrase catalytic" evidence="9">
    <location>
        <begin position="867"/>
        <end position="1029"/>
    </location>
</feature>
<keyword evidence="3" id="KW-0548">Nucleotidyltransferase</keyword>
<feature type="domain" description="Reverse transcriptase" evidence="8">
    <location>
        <begin position="366"/>
        <end position="557"/>
    </location>
</feature>
<dbReference type="Pfam" id="PF17921">
    <property type="entry name" value="Integrase_H2C2"/>
    <property type="match status" value="1"/>
</dbReference>
<dbReference type="InterPro" id="IPR050951">
    <property type="entry name" value="Retrovirus_Pol_polyprotein"/>
</dbReference>
<keyword evidence="6" id="KW-0378">Hydrolase</keyword>
<dbReference type="CDD" id="cd09274">
    <property type="entry name" value="RNase_HI_RT_Ty3"/>
    <property type="match status" value="1"/>
</dbReference>
<dbReference type="InterPro" id="IPR043128">
    <property type="entry name" value="Rev_trsase/Diguanyl_cyclase"/>
</dbReference>
<dbReference type="Gene3D" id="2.40.70.10">
    <property type="entry name" value="Acid Proteases"/>
    <property type="match status" value="1"/>
</dbReference>
<dbReference type="GO" id="GO:0016787">
    <property type="term" value="F:hydrolase activity"/>
    <property type="evidence" value="ECO:0007669"/>
    <property type="project" value="UniProtKB-KW"/>
</dbReference>
<dbReference type="InterPro" id="IPR021109">
    <property type="entry name" value="Peptidase_aspartic_dom_sf"/>
</dbReference>
<dbReference type="EC" id="2.7.7.49" evidence="1"/>
<evidence type="ECO:0000256" key="4">
    <source>
        <dbReference type="ARBA" id="ARBA00022722"/>
    </source>
</evidence>
<evidence type="ECO:0000256" key="2">
    <source>
        <dbReference type="ARBA" id="ARBA00022679"/>
    </source>
</evidence>
<evidence type="ECO:0000256" key="7">
    <source>
        <dbReference type="ARBA" id="ARBA00022918"/>
    </source>
</evidence>
<organism evidence="10 11">
    <name type="scientific">Hepatospora eriocheir</name>
    <dbReference type="NCBI Taxonomy" id="1081669"/>
    <lineage>
        <taxon>Eukaryota</taxon>
        <taxon>Fungi</taxon>
        <taxon>Fungi incertae sedis</taxon>
        <taxon>Microsporidia</taxon>
        <taxon>Hepatosporidae</taxon>
        <taxon>Hepatospora</taxon>
    </lineage>
</organism>
<dbReference type="InterPro" id="IPR000477">
    <property type="entry name" value="RT_dom"/>
</dbReference>
<dbReference type="PROSITE" id="PS50994">
    <property type="entry name" value="INTEGRASE"/>
    <property type="match status" value="1"/>
</dbReference>
<dbReference type="GO" id="GO:0015074">
    <property type="term" value="P:DNA integration"/>
    <property type="evidence" value="ECO:0007669"/>
    <property type="project" value="InterPro"/>
</dbReference>
<dbReference type="PROSITE" id="PS50878">
    <property type="entry name" value="RT_POL"/>
    <property type="match status" value="1"/>
</dbReference>
<proteinExistence type="predicted"/>
<dbReference type="GO" id="GO:0005634">
    <property type="term" value="C:nucleus"/>
    <property type="evidence" value="ECO:0007669"/>
    <property type="project" value="UniProtKB-ARBA"/>
</dbReference>
<dbReference type="SUPFAM" id="SSF53098">
    <property type="entry name" value="Ribonuclease H-like"/>
    <property type="match status" value="1"/>
</dbReference>
<dbReference type="InterPro" id="IPR043502">
    <property type="entry name" value="DNA/RNA_pol_sf"/>
</dbReference>
<keyword evidence="5" id="KW-0255">Endonuclease</keyword>
<dbReference type="Pfam" id="PF00665">
    <property type="entry name" value="rve"/>
    <property type="match status" value="1"/>
</dbReference>
<dbReference type="InterPro" id="IPR041588">
    <property type="entry name" value="Integrase_H2C2"/>
</dbReference>
<evidence type="ECO:0000256" key="3">
    <source>
        <dbReference type="ARBA" id="ARBA00022695"/>
    </source>
</evidence>
<evidence type="ECO:0000259" key="9">
    <source>
        <dbReference type="PROSITE" id="PS50994"/>
    </source>
</evidence>
<dbReference type="AlphaFoldDB" id="A0A1X0QKI8"/>
<dbReference type="InterPro" id="IPR036397">
    <property type="entry name" value="RNaseH_sf"/>
</dbReference>
<reference evidence="10 11" key="1">
    <citation type="journal article" date="2017" name="Environ. Microbiol.">
        <title>Decay of the glycolytic pathway and adaptation to intranuclear parasitism within Enterocytozoonidae microsporidia.</title>
        <authorList>
            <person name="Wiredu Boakye D."/>
            <person name="Jaroenlak P."/>
            <person name="Prachumwat A."/>
            <person name="Williams T.A."/>
            <person name="Bateman K.S."/>
            <person name="Itsathitphaisarn O."/>
            <person name="Sritunyalucksana K."/>
            <person name="Paszkiewicz K.H."/>
            <person name="Moore K.A."/>
            <person name="Stentiford G.D."/>
            <person name="Williams B.A."/>
        </authorList>
    </citation>
    <scope>NUCLEOTIDE SEQUENCE [LARGE SCALE GENOMIC DNA]</scope>
    <source>
        <strain evidence="11">canceri</strain>
    </source>
</reference>
<dbReference type="Gene3D" id="3.10.10.10">
    <property type="entry name" value="HIV Type 1 Reverse Transcriptase, subunit A, domain 1"/>
    <property type="match status" value="1"/>
</dbReference>
<name>A0A1X0QKI8_9MICR</name>